<evidence type="ECO:0000313" key="4">
    <source>
        <dbReference type="Proteomes" id="UP000887116"/>
    </source>
</evidence>
<proteinExistence type="predicted"/>
<dbReference type="PANTHER" id="PTHR45786:SF74">
    <property type="entry name" value="ATP-DEPENDENT DNA HELICASE"/>
    <property type="match status" value="1"/>
</dbReference>
<feature type="region of interest" description="Disordered" evidence="1">
    <location>
        <begin position="257"/>
        <end position="279"/>
    </location>
</feature>
<dbReference type="PANTHER" id="PTHR45786">
    <property type="entry name" value="DNA BINDING PROTEIN-LIKE"/>
    <property type="match status" value="1"/>
</dbReference>
<evidence type="ECO:0000259" key="2">
    <source>
        <dbReference type="Pfam" id="PF14214"/>
    </source>
</evidence>
<accession>A0A8X6FGD5</accession>
<evidence type="ECO:0000313" key="3">
    <source>
        <dbReference type="EMBL" id="GFQ78149.1"/>
    </source>
</evidence>
<dbReference type="EMBL" id="BMAO01031858">
    <property type="protein sequence ID" value="GFQ78149.1"/>
    <property type="molecule type" value="Genomic_DNA"/>
</dbReference>
<name>A0A8X6FGD5_TRICU</name>
<sequence>MIAGELGDRRDIVLHSRSCSQMPLQRIQDTHRSCDPLQYPLLFVRGDDGYDLNIKDVNKANSNDYYAYRMMQRVIEFNTLLRCPRLFQQYIVNMYTKVENERLRFTRLNQLKLRAENYSVLLEEVRNDYNVNSENLGKLVVLPSSFTGGPRYMHDNAQDGMIYVRLRGTPDLFITFTCNPSWPEITLELLPGLVAADRVDLVARVLQQKIKKMMHVIKDIRVFFPKVACFMYSIEWQTRGLPPHASIGLVADQNLPRPSRQHCKCRNSRQRRRSHSVRGCHKKHDSWTFLQ</sequence>
<feature type="domain" description="Helitron helicase-like" evidence="2">
    <location>
        <begin position="65"/>
        <end position="242"/>
    </location>
</feature>
<dbReference type="Pfam" id="PF14214">
    <property type="entry name" value="Helitron_like_N"/>
    <property type="match status" value="1"/>
</dbReference>
<dbReference type="Proteomes" id="UP000887116">
    <property type="component" value="Unassembled WGS sequence"/>
</dbReference>
<dbReference type="InterPro" id="IPR025476">
    <property type="entry name" value="Helitron_helicase-like"/>
</dbReference>
<organism evidence="3 4">
    <name type="scientific">Trichonephila clavata</name>
    <name type="common">Joro spider</name>
    <name type="synonym">Nephila clavata</name>
    <dbReference type="NCBI Taxonomy" id="2740835"/>
    <lineage>
        <taxon>Eukaryota</taxon>
        <taxon>Metazoa</taxon>
        <taxon>Ecdysozoa</taxon>
        <taxon>Arthropoda</taxon>
        <taxon>Chelicerata</taxon>
        <taxon>Arachnida</taxon>
        <taxon>Araneae</taxon>
        <taxon>Araneomorphae</taxon>
        <taxon>Entelegynae</taxon>
        <taxon>Araneoidea</taxon>
        <taxon>Nephilidae</taxon>
        <taxon>Trichonephila</taxon>
    </lineage>
</organism>
<protein>
    <recommendedName>
        <fullName evidence="2">Helitron helicase-like domain-containing protein</fullName>
    </recommendedName>
</protein>
<dbReference type="AlphaFoldDB" id="A0A8X6FGD5"/>
<dbReference type="OrthoDB" id="6420069at2759"/>
<feature type="compositionally biased region" description="Basic residues" evidence="1">
    <location>
        <begin position="259"/>
        <end position="279"/>
    </location>
</feature>
<reference evidence="3" key="1">
    <citation type="submission" date="2020-07" db="EMBL/GenBank/DDBJ databases">
        <title>Multicomponent nature underlies the extraordinary mechanical properties of spider dragline silk.</title>
        <authorList>
            <person name="Kono N."/>
            <person name="Nakamura H."/>
            <person name="Mori M."/>
            <person name="Yoshida Y."/>
            <person name="Ohtoshi R."/>
            <person name="Malay A.D."/>
            <person name="Moran D.A.P."/>
            <person name="Tomita M."/>
            <person name="Numata K."/>
            <person name="Arakawa K."/>
        </authorList>
    </citation>
    <scope>NUCLEOTIDE SEQUENCE</scope>
</reference>
<keyword evidence="4" id="KW-1185">Reference proteome</keyword>
<gene>
    <name evidence="3" type="ORF">TNCT_436381</name>
</gene>
<comment type="caution">
    <text evidence="3">The sequence shown here is derived from an EMBL/GenBank/DDBJ whole genome shotgun (WGS) entry which is preliminary data.</text>
</comment>
<evidence type="ECO:0000256" key="1">
    <source>
        <dbReference type="SAM" id="MobiDB-lite"/>
    </source>
</evidence>